<protein>
    <submittedName>
        <fullName evidence="6">GntR family transcriptional regulator</fullName>
    </submittedName>
</protein>
<reference evidence="5" key="3">
    <citation type="submission" date="2020-02" db="EMBL/GenBank/DDBJ databases">
        <authorList>
            <person name="Matsumoto Y."/>
            <person name="Motooka D."/>
            <person name="Nakamura S."/>
        </authorList>
    </citation>
    <scope>NUCLEOTIDE SEQUENCE</scope>
    <source>
        <strain evidence="5">JCM 6377</strain>
    </source>
</reference>
<dbReference type="EMBL" id="PDCP01000024">
    <property type="protein sequence ID" value="PEG37759.1"/>
    <property type="molecule type" value="Genomic_DNA"/>
</dbReference>
<dbReference type="Pfam" id="PF07729">
    <property type="entry name" value="FCD"/>
    <property type="match status" value="1"/>
</dbReference>
<keyword evidence="1" id="KW-0805">Transcription regulation</keyword>
<dbReference type="SMART" id="SM00895">
    <property type="entry name" value="FCD"/>
    <property type="match status" value="1"/>
</dbReference>
<dbReference type="GO" id="GO:0003677">
    <property type="term" value="F:DNA binding"/>
    <property type="evidence" value="ECO:0007669"/>
    <property type="project" value="UniProtKB-KW"/>
</dbReference>
<feature type="domain" description="HTH gntR-type" evidence="4">
    <location>
        <begin position="13"/>
        <end position="82"/>
    </location>
</feature>
<dbReference type="Gene3D" id="1.10.10.10">
    <property type="entry name" value="Winged helix-like DNA-binding domain superfamily/Winged helix DNA-binding domain"/>
    <property type="match status" value="1"/>
</dbReference>
<dbReference type="Gene3D" id="1.20.120.530">
    <property type="entry name" value="GntR ligand-binding domain-like"/>
    <property type="match status" value="1"/>
</dbReference>
<dbReference type="SUPFAM" id="SSF48008">
    <property type="entry name" value="GntR ligand-binding domain-like"/>
    <property type="match status" value="1"/>
</dbReference>
<dbReference type="InterPro" id="IPR036388">
    <property type="entry name" value="WH-like_DNA-bd_sf"/>
</dbReference>
<reference evidence="6 7" key="1">
    <citation type="submission" date="2017-10" db="EMBL/GenBank/DDBJ databases">
        <title>The new phylogeny of genus Mycobacterium.</title>
        <authorList>
            <person name="Tortoli E."/>
            <person name="Trovato A."/>
            <person name="Cirillo D.M."/>
        </authorList>
    </citation>
    <scope>NUCLEOTIDE SEQUENCE [LARGE SCALE GENOMIC DNA]</scope>
    <source>
        <strain evidence="6 7">CCUG37673</strain>
    </source>
</reference>
<comment type="caution">
    <text evidence="6">The sequence shown here is derived from an EMBL/GenBank/DDBJ whole genome shotgun (WGS) entry which is preliminary data.</text>
</comment>
<reference evidence="5 8" key="2">
    <citation type="journal article" date="2019" name="Emerg. Microbes Infect.">
        <title>Comprehensive subspecies identification of 175 nontuberculous mycobacteria species based on 7547 genomic profiles.</title>
        <authorList>
            <person name="Matsumoto Y."/>
            <person name="Kinjo T."/>
            <person name="Motooka D."/>
            <person name="Nabeya D."/>
            <person name="Jung N."/>
            <person name="Uechi K."/>
            <person name="Horii T."/>
            <person name="Iida T."/>
            <person name="Fujita J."/>
            <person name="Nakamura S."/>
        </authorList>
    </citation>
    <scope>NUCLEOTIDE SEQUENCE [LARGE SCALE GENOMIC DNA]</scope>
    <source>
        <strain evidence="5 8">JCM 6377</strain>
    </source>
</reference>
<evidence type="ECO:0000313" key="8">
    <source>
        <dbReference type="Proteomes" id="UP000465302"/>
    </source>
</evidence>
<dbReference type="InterPro" id="IPR000524">
    <property type="entry name" value="Tscrpt_reg_HTH_GntR"/>
</dbReference>
<dbReference type="SMART" id="SM00345">
    <property type="entry name" value="HTH_GNTR"/>
    <property type="match status" value="1"/>
</dbReference>
<gene>
    <name evidence="6" type="ORF">CQY20_14955</name>
    <name evidence="5" type="ORF">MAGR_62740</name>
</gene>
<proteinExistence type="predicted"/>
<dbReference type="OrthoDB" id="5243844at2"/>
<organism evidence="6 7">
    <name type="scientific">Mycolicibacterium agri</name>
    <name type="common">Mycobacterium agri</name>
    <dbReference type="NCBI Taxonomy" id="36811"/>
    <lineage>
        <taxon>Bacteria</taxon>
        <taxon>Bacillati</taxon>
        <taxon>Actinomycetota</taxon>
        <taxon>Actinomycetes</taxon>
        <taxon>Mycobacteriales</taxon>
        <taxon>Mycobacteriaceae</taxon>
        <taxon>Mycolicibacterium</taxon>
    </lineage>
</organism>
<dbReference type="InterPro" id="IPR011711">
    <property type="entry name" value="GntR_C"/>
</dbReference>
<evidence type="ECO:0000256" key="3">
    <source>
        <dbReference type="ARBA" id="ARBA00023163"/>
    </source>
</evidence>
<name>A0A2A7N1S3_MYCAG</name>
<dbReference type="GO" id="GO:0003700">
    <property type="term" value="F:DNA-binding transcription factor activity"/>
    <property type="evidence" value="ECO:0007669"/>
    <property type="project" value="InterPro"/>
</dbReference>
<dbReference type="PRINTS" id="PR00035">
    <property type="entry name" value="HTHGNTR"/>
</dbReference>
<dbReference type="Pfam" id="PF00392">
    <property type="entry name" value="GntR"/>
    <property type="match status" value="1"/>
</dbReference>
<dbReference type="SUPFAM" id="SSF46785">
    <property type="entry name" value="Winged helix' DNA-binding domain"/>
    <property type="match status" value="1"/>
</dbReference>
<keyword evidence="2" id="KW-0238">DNA-binding</keyword>
<evidence type="ECO:0000313" key="5">
    <source>
        <dbReference type="EMBL" id="GFG54833.1"/>
    </source>
</evidence>
<evidence type="ECO:0000313" key="7">
    <source>
        <dbReference type="Proteomes" id="UP000220914"/>
    </source>
</evidence>
<evidence type="ECO:0000259" key="4">
    <source>
        <dbReference type="PROSITE" id="PS50949"/>
    </source>
</evidence>
<dbReference type="PROSITE" id="PS50949">
    <property type="entry name" value="HTH_GNTR"/>
    <property type="match status" value="1"/>
</dbReference>
<keyword evidence="3" id="KW-0804">Transcription</keyword>
<dbReference type="InterPro" id="IPR008920">
    <property type="entry name" value="TF_FadR/GntR_C"/>
</dbReference>
<evidence type="ECO:0000256" key="2">
    <source>
        <dbReference type="ARBA" id="ARBA00023125"/>
    </source>
</evidence>
<dbReference type="AlphaFoldDB" id="A0A2A7N1S3"/>
<dbReference type="PANTHER" id="PTHR43537:SF24">
    <property type="entry name" value="GLUCONATE OPERON TRANSCRIPTIONAL REPRESSOR"/>
    <property type="match status" value="1"/>
</dbReference>
<dbReference type="EMBL" id="BLKS01000003">
    <property type="protein sequence ID" value="GFG54833.1"/>
    <property type="molecule type" value="Genomic_DNA"/>
</dbReference>
<dbReference type="CDD" id="cd07377">
    <property type="entry name" value="WHTH_GntR"/>
    <property type="match status" value="1"/>
</dbReference>
<accession>A0A2A7N1S3</accession>
<evidence type="ECO:0000256" key="1">
    <source>
        <dbReference type="ARBA" id="ARBA00023015"/>
    </source>
</evidence>
<dbReference type="Proteomes" id="UP000465302">
    <property type="component" value="Unassembled WGS sequence"/>
</dbReference>
<dbReference type="Proteomes" id="UP000220914">
    <property type="component" value="Unassembled WGS sequence"/>
</dbReference>
<dbReference type="RefSeq" id="WP_097940864.1">
    <property type="nucleotide sequence ID" value="NZ_BLKS01000003.1"/>
</dbReference>
<dbReference type="PANTHER" id="PTHR43537">
    <property type="entry name" value="TRANSCRIPTIONAL REGULATOR, GNTR FAMILY"/>
    <property type="match status" value="1"/>
</dbReference>
<sequence length="244" mass="26487">MPDEFLLRPLDTPPAYAAVVDRIRRAMALGVLLPGDRLPAERALAEEMGVSRVTVREALRVLQGEGLLVTKRGSSGTTVSPSLTDWQDPSEYDRKITEAFELRLAVETMAARLAAERVAASDIQRLKECQSALESSSDVHSFRRADSEFHLAVARISANSMLSQVVEDVRAAVSARLEHYDFAVIYESSIRGHGSVIDAITRRDPDAAAAAMAAHIEEARAEVMAVLSDGRTARAKDSEALSAD</sequence>
<dbReference type="InterPro" id="IPR036390">
    <property type="entry name" value="WH_DNA-bd_sf"/>
</dbReference>
<keyword evidence="7" id="KW-1185">Reference proteome</keyword>
<evidence type="ECO:0000313" key="6">
    <source>
        <dbReference type="EMBL" id="PEG37759.1"/>
    </source>
</evidence>